<dbReference type="Proteomes" id="UP000199095">
    <property type="component" value="Unassembled WGS sequence"/>
</dbReference>
<dbReference type="Gene3D" id="3.20.20.410">
    <property type="entry name" value="Protein of unknown function UPF0759"/>
    <property type="match status" value="1"/>
</dbReference>
<gene>
    <name evidence="1" type="ORF">SAMN05421676_10426</name>
</gene>
<dbReference type="PANTHER" id="PTHR30348:SF13">
    <property type="entry name" value="UPF0759 PROTEIN YUNF"/>
    <property type="match status" value="1"/>
</dbReference>
<proteinExistence type="predicted"/>
<dbReference type="SUPFAM" id="SSF117396">
    <property type="entry name" value="TM1631-like"/>
    <property type="match status" value="1"/>
</dbReference>
<organism evidence="1 2">
    <name type="scientific">Salinibacillus kushneri</name>
    <dbReference type="NCBI Taxonomy" id="237682"/>
    <lineage>
        <taxon>Bacteria</taxon>
        <taxon>Bacillati</taxon>
        <taxon>Bacillota</taxon>
        <taxon>Bacilli</taxon>
        <taxon>Bacillales</taxon>
        <taxon>Bacillaceae</taxon>
        <taxon>Salinibacillus</taxon>
    </lineage>
</organism>
<keyword evidence="2" id="KW-1185">Reference proteome</keyword>
<protein>
    <submittedName>
        <fullName evidence="1">Uncharacterized conserved protein YecE, DUF72 family</fullName>
    </submittedName>
</protein>
<dbReference type="Pfam" id="PF01904">
    <property type="entry name" value="DUF72"/>
    <property type="match status" value="1"/>
</dbReference>
<accession>A0A1I0DIS8</accession>
<dbReference type="EMBL" id="FOHJ01000004">
    <property type="protein sequence ID" value="SET31960.1"/>
    <property type="molecule type" value="Genomic_DNA"/>
</dbReference>
<dbReference type="InterPro" id="IPR002763">
    <property type="entry name" value="DUF72"/>
</dbReference>
<dbReference type="STRING" id="237682.SAMN05421676_10426"/>
<dbReference type="InterPro" id="IPR036520">
    <property type="entry name" value="UPF0759_sf"/>
</dbReference>
<evidence type="ECO:0000313" key="1">
    <source>
        <dbReference type="EMBL" id="SET31960.1"/>
    </source>
</evidence>
<name>A0A1I0DIS8_9BACI</name>
<dbReference type="AlphaFoldDB" id="A0A1I0DIS8"/>
<sequence length="285" mass="33659">MAIHIGLTGWGDHPALYENQSITSGKLFAYASHFPVVEVDTAFYAIQPQKNYWKWVEETPDHFSFVIKAFHILTRHDRNQLTLKELKELLAAYTDSISPVVEANKLNAILFQFPPWFDLRKENIRYLRVIREYLKEYPLALEFRNRSWFDPKYKRQTLHFMEQENWIHTICDEPQAGESSVPTVLEPTHDKTLIRFHGRNVNGWNKNGRENWRAVRFLYRYSKEELMEWVTHIENLEKHSKEITVLFNNNSGGDAADNAKQFMDLLNIHYTGLNPRQMDLFDGGL</sequence>
<evidence type="ECO:0000313" key="2">
    <source>
        <dbReference type="Proteomes" id="UP000199095"/>
    </source>
</evidence>
<reference evidence="2" key="1">
    <citation type="submission" date="2016-10" db="EMBL/GenBank/DDBJ databases">
        <authorList>
            <person name="Varghese N."/>
            <person name="Submissions S."/>
        </authorList>
    </citation>
    <scope>NUCLEOTIDE SEQUENCE [LARGE SCALE GENOMIC DNA]</scope>
    <source>
        <strain evidence="2">CGMCC 1.3566</strain>
    </source>
</reference>
<dbReference type="PANTHER" id="PTHR30348">
    <property type="entry name" value="UNCHARACTERIZED PROTEIN YECE"/>
    <property type="match status" value="1"/>
</dbReference>